<evidence type="ECO:0000259" key="4">
    <source>
        <dbReference type="Pfam" id="PF13505"/>
    </source>
</evidence>
<dbReference type="SUPFAM" id="SSF56925">
    <property type="entry name" value="OMPA-like"/>
    <property type="match status" value="1"/>
</dbReference>
<dbReference type="InterPro" id="IPR027385">
    <property type="entry name" value="Beta-barrel_OMP"/>
</dbReference>
<feature type="domain" description="Outer membrane protein beta-barrel" evidence="4">
    <location>
        <begin position="8"/>
        <end position="204"/>
    </location>
</feature>
<dbReference type="RefSeq" id="WP_073044912.1">
    <property type="nucleotide sequence ID" value="NZ_FQUO01000012.1"/>
</dbReference>
<dbReference type="STRING" id="1302690.BUE76_04175"/>
<evidence type="ECO:0000256" key="1">
    <source>
        <dbReference type="ARBA" id="ARBA00022729"/>
    </source>
</evidence>
<keyword evidence="6" id="KW-1185">Reference proteome</keyword>
<reference evidence="5 6" key="1">
    <citation type="submission" date="2016-11" db="EMBL/GenBank/DDBJ databases">
        <authorList>
            <person name="Jaros S."/>
            <person name="Januszkiewicz K."/>
            <person name="Wedrychowicz H."/>
        </authorList>
    </citation>
    <scope>NUCLEOTIDE SEQUENCE [LARGE SCALE GENOMIC DNA]</scope>
    <source>
        <strain evidence="5 6">DSM 26897</strain>
    </source>
</reference>
<evidence type="ECO:0000313" key="5">
    <source>
        <dbReference type="EMBL" id="SHF78884.1"/>
    </source>
</evidence>
<proteinExistence type="predicted"/>
<sequence length="232" mass="25016">MKTLKAIGALLLLAAMVPAAAQERTTMGVQYQYGLPMGGFKNSLIKDGSPRGASIDIQYAINPQWRIGGALGYQDFYQKNPRQTYKMSDGSDISAVVTNSVQSTALMAKGSFLPLGADSSRLQPYITLGVGANMVQYSQLLGEFGSSDDVWIRMAAQGGAGIQYALGAKGQTALTLGAVYNYMPLNQAGIKNINNLAVQAGVRFILRNNGRGGRSNGDVWQQRRPNHYDRGW</sequence>
<name>A0A1M5EID4_9BACT</name>
<protein>
    <submittedName>
        <fullName evidence="5">Outer membrane protein beta-barrel domain-containing protein</fullName>
    </submittedName>
</protein>
<dbReference type="Proteomes" id="UP000184368">
    <property type="component" value="Unassembled WGS sequence"/>
</dbReference>
<gene>
    <name evidence="5" type="ORF">SAMN05444008_11255</name>
</gene>
<feature type="signal peptide" evidence="3">
    <location>
        <begin position="1"/>
        <end position="21"/>
    </location>
</feature>
<dbReference type="Gene3D" id="2.40.160.20">
    <property type="match status" value="1"/>
</dbReference>
<dbReference type="Pfam" id="PF13505">
    <property type="entry name" value="OMP_b-brl"/>
    <property type="match status" value="1"/>
</dbReference>
<dbReference type="EMBL" id="FQUO01000012">
    <property type="protein sequence ID" value="SHF78884.1"/>
    <property type="molecule type" value="Genomic_DNA"/>
</dbReference>
<dbReference type="AlphaFoldDB" id="A0A1M5EID4"/>
<dbReference type="InterPro" id="IPR011250">
    <property type="entry name" value="OMP/PagP_B-barrel"/>
</dbReference>
<feature type="chain" id="PRO_5009909859" evidence="3">
    <location>
        <begin position="22"/>
        <end position="232"/>
    </location>
</feature>
<keyword evidence="1 3" id="KW-0732">Signal</keyword>
<evidence type="ECO:0000313" key="6">
    <source>
        <dbReference type="Proteomes" id="UP000184368"/>
    </source>
</evidence>
<dbReference type="OrthoDB" id="1094316at2"/>
<feature type="region of interest" description="Disordered" evidence="2">
    <location>
        <begin position="213"/>
        <end position="232"/>
    </location>
</feature>
<organism evidence="5 6">
    <name type="scientific">Cnuella takakiae</name>
    <dbReference type="NCBI Taxonomy" id="1302690"/>
    <lineage>
        <taxon>Bacteria</taxon>
        <taxon>Pseudomonadati</taxon>
        <taxon>Bacteroidota</taxon>
        <taxon>Chitinophagia</taxon>
        <taxon>Chitinophagales</taxon>
        <taxon>Chitinophagaceae</taxon>
        <taxon>Cnuella</taxon>
    </lineage>
</organism>
<evidence type="ECO:0000256" key="2">
    <source>
        <dbReference type="SAM" id="MobiDB-lite"/>
    </source>
</evidence>
<accession>A0A1M5EID4</accession>
<evidence type="ECO:0000256" key="3">
    <source>
        <dbReference type="SAM" id="SignalP"/>
    </source>
</evidence>